<sequence length="104" mass="10706">MSISAFTSILVITVFAVFKSSATASVPTDAPISSARIPEGEWFVSSAHSDGLLFNISALTAISATILSIEGCASVTIFVSTCVAISNFKILFVSLLGVCEIGVS</sequence>
<accession>A0A0Q9YJU3</accession>
<name>A0A0Q9YJU3_9GAMM</name>
<gene>
    <name evidence="1" type="ORF">CC99x_02472</name>
</gene>
<comment type="caution">
    <text evidence="1">The sequence shown here is derived from an EMBL/GenBank/DDBJ whole genome shotgun (WGS) entry which is preliminary data.</text>
</comment>
<proteinExistence type="predicted"/>
<dbReference type="EMBL" id="LKHV01000020">
    <property type="protein sequence ID" value="KRG17278.1"/>
    <property type="molecule type" value="Genomic_DNA"/>
</dbReference>
<evidence type="ECO:0000313" key="1">
    <source>
        <dbReference type="EMBL" id="KRG17278.1"/>
    </source>
</evidence>
<organism evidence="1">
    <name type="scientific">Candidatus Berkiella cookevillensis</name>
    <dbReference type="NCBI Taxonomy" id="437022"/>
    <lineage>
        <taxon>Bacteria</taxon>
        <taxon>Pseudomonadati</taxon>
        <taxon>Pseudomonadota</taxon>
        <taxon>Gammaproteobacteria</taxon>
        <taxon>Candidatus Berkiellales</taxon>
        <taxon>Candidatus Berkiellaceae</taxon>
        <taxon>Candidatus Berkiella</taxon>
    </lineage>
</organism>
<dbReference type="AlphaFoldDB" id="A0A0Q9YJU3"/>
<protein>
    <submittedName>
        <fullName evidence="1">Uncharacterized protein</fullName>
    </submittedName>
</protein>
<reference evidence="1" key="1">
    <citation type="submission" date="2015-09" db="EMBL/GenBank/DDBJ databases">
        <title>Draft Genome Sequences of Two Novel Amoeba-resistant Intranuclear Bacteria, Candidatus Berkiella cookevillensis and Candidatus Berkiella aquae.</title>
        <authorList>
            <person name="Mehari Y.T."/>
            <person name="Arivett B.A."/>
            <person name="Farone A.L."/>
            <person name="Gunderson J.H."/>
            <person name="Farone M.B."/>
        </authorList>
    </citation>
    <scope>NUCLEOTIDE SEQUENCE [LARGE SCALE GENOMIC DNA]</scope>
    <source>
        <strain evidence="1">CC99</strain>
    </source>
</reference>